<keyword evidence="2" id="KW-1185">Reference proteome</keyword>
<proteinExistence type="predicted"/>
<reference evidence="2" key="1">
    <citation type="submission" date="2016-11" db="EMBL/GenBank/DDBJ databases">
        <authorList>
            <person name="Varghese N."/>
            <person name="Submissions S."/>
        </authorList>
    </citation>
    <scope>NUCLEOTIDE SEQUENCE [LARGE SCALE GENOMIC DNA]</scope>
    <source>
        <strain evidence="2">DSM 18829</strain>
    </source>
</reference>
<name>A0A1M6AE86_9FLAO</name>
<dbReference type="RefSeq" id="WP_073307674.1">
    <property type="nucleotide sequence ID" value="NZ_FQZI01000001.1"/>
</dbReference>
<dbReference type="EMBL" id="FQZI01000001">
    <property type="protein sequence ID" value="SHI34866.1"/>
    <property type="molecule type" value="Genomic_DNA"/>
</dbReference>
<dbReference type="NCBIfam" id="NF038153">
    <property type="entry name" value="lant_leader_L1a"/>
    <property type="match status" value="1"/>
</dbReference>
<evidence type="ECO:0000313" key="2">
    <source>
        <dbReference type="Proteomes" id="UP000184488"/>
    </source>
</evidence>
<dbReference type="STRING" id="415425.SAMN05444363_0172"/>
<evidence type="ECO:0000313" key="1">
    <source>
        <dbReference type="EMBL" id="SHI34866.1"/>
    </source>
</evidence>
<sequence length="69" mass="7524">MKKEKSISKLLLFKKKGIAELNDNQLFQIKGADLGDAVKSAVVSFTNNTFDTNVAVSAAIASFYKTLQL</sequence>
<dbReference type="Proteomes" id="UP000184488">
    <property type="component" value="Unassembled WGS sequence"/>
</dbReference>
<accession>A0A1M6AE86</accession>
<gene>
    <name evidence="1" type="ORF">SAMN05444363_0172</name>
</gene>
<dbReference type="InterPro" id="IPR058238">
    <property type="entry name" value="Lant_leader_dom"/>
</dbReference>
<organism evidence="1 2">
    <name type="scientific">Flavobacterium terrae</name>
    <dbReference type="NCBI Taxonomy" id="415425"/>
    <lineage>
        <taxon>Bacteria</taxon>
        <taxon>Pseudomonadati</taxon>
        <taxon>Bacteroidota</taxon>
        <taxon>Flavobacteriia</taxon>
        <taxon>Flavobacteriales</taxon>
        <taxon>Flavobacteriaceae</taxon>
        <taxon>Flavobacterium</taxon>
    </lineage>
</organism>
<dbReference type="AlphaFoldDB" id="A0A1M6AE86"/>
<protein>
    <submittedName>
        <fullName evidence="1">Uncharacterized protein</fullName>
    </submittedName>
</protein>